<dbReference type="Pfam" id="PF02599">
    <property type="entry name" value="CsrA"/>
    <property type="match status" value="1"/>
</dbReference>
<reference evidence="6 7" key="1">
    <citation type="submission" date="2016-09" db="EMBL/GenBank/DDBJ databases">
        <title>Draft genome sequence for the type strain of Vulcanibacillus modesticaldus BR, a strictly anaerobic, moderately thermophilic, and nitrate-reducing bacterium from deep sea-hydrothermal vents of the Mid-Atlantic Ridge.</title>
        <authorList>
            <person name="Abin C.A."/>
            <person name="Hollibaugh J.T."/>
        </authorList>
    </citation>
    <scope>NUCLEOTIDE SEQUENCE [LARGE SCALE GENOMIC DNA]</scope>
    <source>
        <strain evidence="6 7">BR</strain>
    </source>
</reference>
<keyword evidence="7" id="KW-1185">Reference proteome</keyword>
<protein>
    <recommendedName>
        <fullName evidence="5">Translational regulator CsrA</fullName>
    </recommendedName>
</protein>
<dbReference type="GO" id="GO:0044781">
    <property type="term" value="P:bacterial-type flagellum organization"/>
    <property type="evidence" value="ECO:0007669"/>
    <property type="project" value="UniProtKB-KW"/>
</dbReference>
<evidence type="ECO:0000256" key="4">
    <source>
        <dbReference type="ARBA" id="ARBA00022884"/>
    </source>
</evidence>
<evidence type="ECO:0000256" key="1">
    <source>
        <dbReference type="ARBA" id="ARBA00022490"/>
    </source>
</evidence>
<dbReference type="RefSeq" id="WP_069656621.1">
    <property type="nucleotide sequence ID" value="NZ_MIJF01000021.1"/>
</dbReference>
<evidence type="ECO:0000313" key="6">
    <source>
        <dbReference type="EMBL" id="OEF99498.1"/>
    </source>
</evidence>
<dbReference type="OrthoDB" id="9809061at2"/>
<comment type="caution">
    <text evidence="6">The sequence shown here is derived from an EMBL/GenBank/DDBJ whole genome shotgun (WGS) entry which is preliminary data.</text>
</comment>
<dbReference type="InterPro" id="IPR003751">
    <property type="entry name" value="CsrA"/>
</dbReference>
<dbReference type="PANTHER" id="PTHR34984">
    <property type="entry name" value="CARBON STORAGE REGULATOR"/>
    <property type="match status" value="1"/>
</dbReference>
<comment type="similarity">
    <text evidence="5">Belongs to the CsrA/RsmA family.</text>
</comment>
<dbReference type="Gene3D" id="2.60.40.4380">
    <property type="entry name" value="Translational regulator CsrA"/>
    <property type="match status" value="1"/>
</dbReference>
<dbReference type="GO" id="GO:0048027">
    <property type="term" value="F:mRNA 5'-UTR binding"/>
    <property type="evidence" value="ECO:0007669"/>
    <property type="project" value="UniProtKB-UniRule"/>
</dbReference>
<dbReference type="GO" id="GO:0006402">
    <property type="term" value="P:mRNA catabolic process"/>
    <property type="evidence" value="ECO:0007669"/>
    <property type="project" value="InterPro"/>
</dbReference>
<dbReference type="PANTHER" id="PTHR34984:SF1">
    <property type="entry name" value="CARBON STORAGE REGULATOR"/>
    <property type="match status" value="1"/>
</dbReference>
<comment type="function">
    <text evidence="5">A translational regulator that binds mRNA to regulate translation initiation and/or mRNA stability. Usually binds in the 5'-UTR at or near the Shine-Dalgarno sequence preventing ribosome-binding, thus repressing translation. Its main target seems to be the major flagellin gene, while its function is anatagonized by FliW.</text>
</comment>
<dbReference type="STRING" id="337097.BHF71_08750"/>
<dbReference type="NCBIfam" id="NF002469">
    <property type="entry name" value="PRK01712.1"/>
    <property type="match status" value="1"/>
</dbReference>
<accession>A0A1D2YUW4</accession>
<organism evidence="6 7">
    <name type="scientific">Vulcanibacillus modesticaldus</name>
    <dbReference type="NCBI Taxonomy" id="337097"/>
    <lineage>
        <taxon>Bacteria</taxon>
        <taxon>Bacillati</taxon>
        <taxon>Bacillota</taxon>
        <taxon>Bacilli</taxon>
        <taxon>Bacillales</taxon>
        <taxon>Bacillaceae</taxon>
        <taxon>Vulcanibacillus</taxon>
    </lineage>
</organism>
<evidence type="ECO:0000256" key="2">
    <source>
        <dbReference type="ARBA" id="ARBA00022491"/>
    </source>
</evidence>
<gene>
    <name evidence="5" type="primary">csrA</name>
    <name evidence="6" type="ORF">BHF71_08750</name>
</gene>
<sequence length="77" mass="8683">MLILSRKKNQSIILGNDIEITVVAIEGDQVKIGINAPKHVEILRKEIYLSIQEENKRAANQSISIDTLQKIIMKKAD</sequence>
<keyword evidence="3 5" id="KW-0810">Translation regulation</keyword>
<proteinExistence type="inferred from homology"/>
<evidence type="ECO:0000256" key="5">
    <source>
        <dbReference type="HAMAP-Rule" id="MF_00167"/>
    </source>
</evidence>
<keyword evidence="4 5" id="KW-0694">RNA-binding</keyword>
<dbReference type="NCBIfam" id="TIGR00202">
    <property type="entry name" value="csrA"/>
    <property type="match status" value="1"/>
</dbReference>
<dbReference type="Proteomes" id="UP000243739">
    <property type="component" value="Unassembled WGS sequence"/>
</dbReference>
<dbReference type="GO" id="GO:0005829">
    <property type="term" value="C:cytosol"/>
    <property type="evidence" value="ECO:0007669"/>
    <property type="project" value="TreeGrafter"/>
</dbReference>
<dbReference type="EMBL" id="MIJF01000021">
    <property type="protein sequence ID" value="OEF99498.1"/>
    <property type="molecule type" value="Genomic_DNA"/>
</dbReference>
<keyword evidence="2 5" id="KW-0678">Repressor</keyword>
<dbReference type="SUPFAM" id="SSF117130">
    <property type="entry name" value="CsrA-like"/>
    <property type="match status" value="1"/>
</dbReference>
<dbReference type="AlphaFoldDB" id="A0A1D2YUW4"/>
<comment type="subcellular location">
    <subcellularLocation>
        <location evidence="5">Cytoplasm</location>
    </subcellularLocation>
</comment>
<dbReference type="InterPro" id="IPR036107">
    <property type="entry name" value="CsrA_sf"/>
</dbReference>
<comment type="subunit">
    <text evidence="5">Homodimer; the beta-strands of each monomer intercalate to form a hydrophobic core, while the alpha-helices form wings that extend away from the core.</text>
</comment>
<dbReference type="GO" id="GO:1902208">
    <property type="term" value="P:regulation of bacterial-type flagellum assembly"/>
    <property type="evidence" value="ECO:0007669"/>
    <property type="project" value="UniProtKB-UniRule"/>
</dbReference>
<evidence type="ECO:0000256" key="3">
    <source>
        <dbReference type="ARBA" id="ARBA00022845"/>
    </source>
</evidence>
<dbReference type="HAMAP" id="MF_00167">
    <property type="entry name" value="CsrA"/>
    <property type="match status" value="1"/>
</dbReference>
<keyword evidence="5" id="KW-1005">Bacterial flagellum biogenesis</keyword>
<name>A0A1D2YUW4_9BACI</name>
<dbReference type="GO" id="GO:0045947">
    <property type="term" value="P:negative regulation of translational initiation"/>
    <property type="evidence" value="ECO:0007669"/>
    <property type="project" value="UniProtKB-UniRule"/>
</dbReference>
<dbReference type="GO" id="GO:0006109">
    <property type="term" value="P:regulation of carbohydrate metabolic process"/>
    <property type="evidence" value="ECO:0007669"/>
    <property type="project" value="InterPro"/>
</dbReference>
<evidence type="ECO:0000313" key="7">
    <source>
        <dbReference type="Proteomes" id="UP000243739"/>
    </source>
</evidence>
<keyword evidence="1 5" id="KW-0963">Cytoplasm</keyword>
<dbReference type="FunFam" id="2.60.40.4380:FF:000002">
    <property type="entry name" value="Translational regulator CsrA"/>
    <property type="match status" value="1"/>
</dbReference>